<accession>A0A2T9YJZ4</accession>
<evidence type="ECO:0000259" key="3">
    <source>
        <dbReference type="SMART" id="SM01307"/>
    </source>
</evidence>
<dbReference type="OrthoDB" id="271111at2759"/>
<dbReference type="SMART" id="SM01310">
    <property type="entry name" value="RICTOR_V"/>
    <property type="match status" value="1"/>
</dbReference>
<evidence type="ECO:0000259" key="4">
    <source>
        <dbReference type="SMART" id="SM01308"/>
    </source>
</evidence>
<dbReference type="InterPro" id="IPR029452">
    <property type="entry name" value="RICTOR_V"/>
</dbReference>
<feature type="region of interest" description="Disordered" evidence="2">
    <location>
        <begin position="22"/>
        <end position="52"/>
    </location>
</feature>
<dbReference type="PANTHER" id="PTHR13298:SF11">
    <property type="entry name" value="RAPAMYCIN-INSENSITIVE COMPANION OF MTOR"/>
    <property type="match status" value="1"/>
</dbReference>
<comment type="similarity">
    <text evidence="1">Belongs to the RICTOR family.</text>
</comment>
<comment type="caution">
    <text evidence="6">The sequence shown here is derived from an EMBL/GenBank/DDBJ whole genome shotgun (WGS) entry which is preliminary data.</text>
</comment>
<feature type="compositionally biased region" description="Low complexity" evidence="2">
    <location>
        <begin position="39"/>
        <end position="52"/>
    </location>
</feature>
<dbReference type="Pfam" id="PF14668">
    <property type="entry name" value="RICTOR_V"/>
    <property type="match status" value="1"/>
</dbReference>
<dbReference type="SMART" id="SM01308">
    <property type="entry name" value="RICTOR_N"/>
    <property type="match status" value="1"/>
</dbReference>
<dbReference type="Pfam" id="PF14663">
    <property type="entry name" value="RasGEF_N_2"/>
    <property type="match status" value="1"/>
</dbReference>
<feature type="domain" description="Rapamycin-insensitive companion of mTOR middle" evidence="3">
    <location>
        <begin position="968"/>
        <end position="1211"/>
    </location>
</feature>
<keyword evidence="7" id="KW-1185">Reference proteome</keyword>
<gene>
    <name evidence="6" type="ORF">BB561_003733</name>
</gene>
<organism evidence="6 7">
    <name type="scientific">Smittium simulii</name>
    <dbReference type="NCBI Taxonomy" id="133385"/>
    <lineage>
        <taxon>Eukaryota</taxon>
        <taxon>Fungi</taxon>
        <taxon>Fungi incertae sedis</taxon>
        <taxon>Zoopagomycota</taxon>
        <taxon>Kickxellomycotina</taxon>
        <taxon>Harpellomycetes</taxon>
        <taxon>Harpellales</taxon>
        <taxon>Legeriomycetaceae</taxon>
        <taxon>Smittium</taxon>
    </lineage>
</organism>
<dbReference type="STRING" id="133385.A0A2T9YJZ4"/>
<evidence type="ECO:0000256" key="2">
    <source>
        <dbReference type="SAM" id="MobiDB-lite"/>
    </source>
</evidence>
<feature type="domain" description="Rapamycin-insensitive companion of mTOR N-terminal" evidence="4">
    <location>
        <begin position="92"/>
        <end position="488"/>
    </location>
</feature>
<dbReference type="InterPro" id="IPR028268">
    <property type="entry name" value="Pianissimo_fam"/>
</dbReference>
<name>A0A2T9YJZ4_9FUNG</name>
<dbReference type="Pfam" id="PF14664">
    <property type="entry name" value="RICTOR_N"/>
    <property type="match status" value="1"/>
</dbReference>
<dbReference type="Pfam" id="PF14666">
    <property type="entry name" value="RICTOR_M"/>
    <property type="match status" value="1"/>
</dbReference>
<dbReference type="GO" id="GO:0031932">
    <property type="term" value="C:TORC2 complex"/>
    <property type="evidence" value="ECO:0007669"/>
    <property type="project" value="InterPro"/>
</dbReference>
<sequence length="1688" mass="191712">MPDAEHDSKDWNKMLSNIGVFGSVSQSSAPRARSRGRGRSFSSSNHSKSPSVPISTSLFNHFSNTLSYIEVLLIQLCDVNELSHPALTHQCLDNVIKLLFNSSSKPSNLPTNIISLPVKNTVMSYLPRLLSHFETSVRAKAFKILPYIIIWSQIHLFRTYFELVIVKALLNSDKAIQEADLALKFLRLSFSFTYLYSESLPEPIQTYQQESSDISSRDSSQAEYKPLSFKIFSSFLDTNLILRVLISIAEQPENKLRNVVIETLCELLLLSPRNFVANNGLKVLITSALDGPYHISISVISSIQHFIDDPENRPFILLNFEFEPLLAPITLHDSSSKISQEQENITVYMFSQFFKSWSGLVYIVSADCLIIKSILSSFENIKSHRVAILGLLFEIFGLSGLFDATRNLQNIKSFQVINQINKIADLHGKITNYILPLPHEFRQIIYFRSIILTLFIHCGLFKSLVIALYSETDHDTSEAISMLITWLIYNPLTKLQKSSFKSIQSQLDYIINKSANIKITELEISKINLIFHNICNPFAKFLETSSPISLNSKKWIYRNLYNNILNTSYPLDSFSAKNPLFPKYFIKSPSVASYLARHSFKRSDSNLLPHSRSSIDLDRTFNSNSELHSNNNTTAHDNYIENPLPLQNYKHFNNFLTSQTEYLPSRASFTFDNSLGCLPDSKVNFEVGSYSRSSSLNLIKHAPNSSLENSSRKIASNTRNPNRVLNYGSLGNIFFNRQSEDKKKIEPDLKLFPINENNDELKSDSILKSFMSNSKKILSQKGHKTESHRNSITQNLDTQTNSNSNNNITLNSIINNDNVVVNATTDSTTVTKINSSSNLDTTNITDPIIFTNSDLTTNHHVNNTTNLNTKQDINFEINTNTIKNSDHVVNTSYNTNLNSNFTQNQNILNSTKSNLPLFFGYLKSPVSPISIPAKSSNLFGVNSSSKQNLQFNQKGNIPSAIVIQQLALKKAKLKSLLGASLVLQKEKYTDWNWKVINQLLFDHDLLENKLLNELITDSLFLHRLATFYMPSGFGFCGMPSTDISICCSDAGIQFIKVLMSSGDGMLFIDECNLVNDIVFHLSQLIRPLSSFSDIKISKKSSIASFELNPKSNSCFLYSNIVFYPTTKIYFNMLNELRKSKGGMKLLEHQRLFDVYFNLLDSKEDINIENIIKYILNSINCDDHGYGRLFVQKLAASPVESYLKQIFPYLFDLATNRYNYLCVSKPQFVNKQNNILDWALSILIRLLTCPYRKIAQASIQTIVLVFDYFQRQFIYVSNSTAYKDHWVIDLFLSKNPNLILVESDVLRPLLLKLASFDSGVAYMISVDLLDPEMERWKEDMGINYVYETELKLEKELLHDPLFCPAVLPGSNTTSSKHVHSASNESSMLIPSAMQMHLFGQLSFCQAGVKILYDHEIFSLLIETLENIDSNCTSRNDILALKATLYAIGSVGVSDFGGSVLQKSGIIPKLIDQLKKSQRASIKGSIIFTLARMSRNESVGRELKNYSWDLCYTLNDQYEYAMPKNLKEFLGVSGWQQDSILNNILDDSSIIHVSSAFDYKKYEFDHNFEFDIEARQKIISKYCDYSNLDSVKIEILSSICSMTSHMLITESCKNLMKLRASHPHYFRIVHLFEVAIQIMASFKFRFSTLRFIFGLFDINPVNIFPYYNNDLNTPAFSSTFNTPSPGNPSI</sequence>
<evidence type="ECO:0000259" key="5">
    <source>
        <dbReference type="SMART" id="SM01310"/>
    </source>
</evidence>
<dbReference type="GO" id="GO:0038203">
    <property type="term" value="P:TORC2 signaling"/>
    <property type="evidence" value="ECO:0007669"/>
    <property type="project" value="TreeGrafter"/>
</dbReference>
<proteinExistence type="inferred from homology"/>
<feature type="domain" description="Rapamycin-insensitive companion of mTOR" evidence="5">
    <location>
        <begin position="1436"/>
        <end position="1508"/>
    </location>
</feature>
<dbReference type="InterPro" id="IPR029451">
    <property type="entry name" value="RICTOR_M"/>
</dbReference>
<evidence type="ECO:0000256" key="1">
    <source>
        <dbReference type="ARBA" id="ARBA00008878"/>
    </source>
</evidence>
<evidence type="ECO:0000313" key="7">
    <source>
        <dbReference type="Proteomes" id="UP000245383"/>
    </source>
</evidence>
<reference evidence="6 7" key="1">
    <citation type="journal article" date="2018" name="MBio">
        <title>Comparative Genomics Reveals the Core Gene Toolbox for the Fungus-Insect Symbiosis.</title>
        <authorList>
            <person name="Wang Y."/>
            <person name="Stata M."/>
            <person name="Wang W."/>
            <person name="Stajich J.E."/>
            <person name="White M.M."/>
            <person name="Moncalvo J.M."/>
        </authorList>
    </citation>
    <scope>NUCLEOTIDE SEQUENCE [LARGE SCALE GENOMIC DNA]</scope>
    <source>
        <strain evidence="6 7">SWE-8-4</strain>
    </source>
</reference>
<dbReference type="Proteomes" id="UP000245383">
    <property type="component" value="Unassembled WGS sequence"/>
</dbReference>
<evidence type="ECO:0000313" key="6">
    <source>
        <dbReference type="EMBL" id="PVU92594.1"/>
    </source>
</evidence>
<dbReference type="InterPro" id="IPR029453">
    <property type="entry name" value="Rictor_IV"/>
</dbReference>
<dbReference type="SMART" id="SM01307">
    <property type="entry name" value="RICTOR_M"/>
    <property type="match status" value="1"/>
</dbReference>
<protein>
    <submittedName>
        <fullName evidence="6">Uncharacterized protein</fullName>
    </submittedName>
</protein>
<dbReference type="InterPro" id="IPR028267">
    <property type="entry name" value="Pianissimo_N"/>
</dbReference>
<dbReference type="SUPFAM" id="SSF48371">
    <property type="entry name" value="ARM repeat"/>
    <property type="match status" value="2"/>
</dbReference>
<dbReference type="InterPro" id="IPR016024">
    <property type="entry name" value="ARM-type_fold"/>
</dbReference>
<dbReference type="EMBL" id="MBFR01000156">
    <property type="protein sequence ID" value="PVU92594.1"/>
    <property type="molecule type" value="Genomic_DNA"/>
</dbReference>
<dbReference type="PANTHER" id="PTHR13298">
    <property type="entry name" value="CYTOSOLIC REGULATOR PIANISSIMO"/>
    <property type="match status" value="1"/>
</dbReference>